<reference evidence="5" key="1">
    <citation type="submission" date="2015-06" db="UniProtKB">
        <authorList>
            <consortium name="EnsemblPlants"/>
        </authorList>
    </citation>
    <scope>IDENTIFICATION</scope>
</reference>
<dbReference type="GO" id="GO:0016279">
    <property type="term" value="F:protein-lysine N-methyltransferase activity"/>
    <property type="evidence" value="ECO:0007669"/>
    <property type="project" value="TreeGrafter"/>
</dbReference>
<name>M8BEZ8_AEGTA</name>
<dbReference type="InterPro" id="IPR036464">
    <property type="entry name" value="Rubisco_LSMT_subst-bd_sf"/>
</dbReference>
<keyword evidence="3" id="KW-0949">S-adenosyl-L-methionine</keyword>
<dbReference type="FunFam" id="3.90.1420.10:FF:000007">
    <property type="entry name" value="SET domain containing protein"/>
    <property type="match status" value="1"/>
</dbReference>
<dbReference type="SUPFAM" id="SSF81822">
    <property type="entry name" value="RuBisCo LSMT C-terminal, substrate-binding domain"/>
    <property type="match status" value="1"/>
</dbReference>
<dbReference type="InterPro" id="IPR046341">
    <property type="entry name" value="SET_dom_sf"/>
</dbReference>
<dbReference type="EnsemblPlants" id="EMT12546">
    <property type="protein sequence ID" value="EMT12546"/>
    <property type="gene ID" value="F775_52053"/>
</dbReference>
<evidence type="ECO:0000259" key="4">
    <source>
        <dbReference type="Pfam" id="PF09273"/>
    </source>
</evidence>
<sequence>MAAAAAGATPATARKALASTTSALLSSSPALRRRSLSCSAASAATAPRIAQQPPDLLRWVQREGGFVHPALRVYGARSPLAAGLGGPAPGADGIIPPGAVLIDLPGRIPLRLRRPADAADALLMQLADRVPGIGPSDYLPLVVDSWAKLCSELLLFSVGNCQLSNNNMKLITLQLTTVINKRCRFLLEFEKEVKQKLGTVPSGDHPFCGQDVHSSSLGWAMSAASSRAFRLHGEIPMLLPLVDMCNHSFSPNARIVQEGDVESPDMSVKASSNEINRTPVTTVPWIIVEVVVAETQIDQNAAVTLNYGCYPNDFYLLDYGFVVTSNPYDQVELSYDGNLLDAASMAAGVSNPNFSTPAKWQQDILSQLNLHGEGAVLKVSLGGPDVVDGHLLAALRVLLAADPDTVGKHDLETLMSLGTKAPLGPTVEASALRTVLALCAIALQHFHTKIMDDQAVLKGEPPLTTELAVQFRLQKKLMLVDIMQNLSRRIKSLSPEKSTA</sequence>
<organism evidence="5">
    <name type="scientific">Aegilops tauschii</name>
    <name type="common">Tausch's goatgrass</name>
    <name type="synonym">Aegilops squarrosa</name>
    <dbReference type="NCBI Taxonomy" id="37682"/>
    <lineage>
        <taxon>Eukaryota</taxon>
        <taxon>Viridiplantae</taxon>
        <taxon>Streptophyta</taxon>
        <taxon>Embryophyta</taxon>
        <taxon>Tracheophyta</taxon>
        <taxon>Spermatophyta</taxon>
        <taxon>Magnoliopsida</taxon>
        <taxon>Liliopsida</taxon>
        <taxon>Poales</taxon>
        <taxon>Poaceae</taxon>
        <taxon>BOP clade</taxon>
        <taxon>Pooideae</taxon>
        <taxon>Triticodae</taxon>
        <taxon>Triticeae</taxon>
        <taxon>Triticinae</taxon>
        <taxon>Aegilops</taxon>
    </lineage>
</organism>
<dbReference type="AlphaFoldDB" id="M8BEZ8"/>
<evidence type="ECO:0000256" key="3">
    <source>
        <dbReference type="ARBA" id="ARBA00022691"/>
    </source>
</evidence>
<dbReference type="SUPFAM" id="SSF82199">
    <property type="entry name" value="SET domain"/>
    <property type="match status" value="1"/>
</dbReference>
<keyword evidence="2" id="KW-0808">Transferase</keyword>
<dbReference type="PANTHER" id="PTHR13271">
    <property type="entry name" value="UNCHARACTERIZED PUTATIVE METHYLTRANSFERASE"/>
    <property type="match status" value="1"/>
</dbReference>
<accession>M8BEZ8</accession>
<dbReference type="GO" id="GO:0032259">
    <property type="term" value="P:methylation"/>
    <property type="evidence" value="ECO:0007669"/>
    <property type="project" value="UniProtKB-KW"/>
</dbReference>
<proteinExistence type="predicted"/>
<feature type="domain" description="Rubisco LSMT substrate-binding" evidence="4">
    <location>
        <begin position="357"/>
        <end position="478"/>
    </location>
</feature>
<evidence type="ECO:0000313" key="5">
    <source>
        <dbReference type="EnsemblPlants" id="EMT12546"/>
    </source>
</evidence>
<dbReference type="Pfam" id="PF09273">
    <property type="entry name" value="Rubis-subs-bind"/>
    <property type="match status" value="1"/>
</dbReference>
<dbReference type="PANTHER" id="PTHR13271:SF116">
    <property type="entry name" value="F21J9.27"/>
    <property type="match status" value="1"/>
</dbReference>
<keyword evidence="1" id="KW-0489">Methyltransferase</keyword>
<dbReference type="CDD" id="cd10527">
    <property type="entry name" value="SET_LSMT"/>
    <property type="match status" value="1"/>
</dbReference>
<protein>
    <recommendedName>
        <fullName evidence="4">Rubisco LSMT substrate-binding domain-containing protein</fullName>
    </recommendedName>
</protein>
<evidence type="ECO:0000256" key="1">
    <source>
        <dbReference type="ARBA" id="ARBA00022603"/>
    </source>
</evidence>
<dbReference type="InterPro" id="IPR015353">
    <property type="entry name" value="Rubisco_LSMT_subst-bd"/>
</dbReference>
<dbReference type="Gene3D" id="3.90.1420.10">
    <property type="entry name" value="Rubisco LSMT, substrate-binding domain"/>
    <property type="match status" value="1"/>
</dbReference>
<evidence type="ECO:0000256" key="2">
    <source>
        <dbReference type="ARBA" id="ARBA00022679"/>
    </source>
</evidence>
<dbReference type="Gene3D" id="3.90.1410.10">
    <property type="entry name" value="set domain protein methyltransferase, domain 1"/>
    <property type="match status" value="1"/>
</dbReference>
<dbReference type="InterPro" id="IPR050600">
    <property type="entry name" value="SETD3_SETD6_MTase"/>
</dbReference>